<dbReference type="InterPro" id="IPR011993">
    <property type="entry name" value="PH-like_dom_sf"/>
</dbReference>
<dbReference type="SUPFAM" id="SSF50729">
    <property type="entry name" value="PH domain-like"/>
    <property type="match status" value="1"/>
</dbReference>
<dbReference type="PROSITE" id="PS50106">
    <property type="entry name" value="PDZ"/>
    <property type="match status" value="1"/>
</dbReference>
<dbReference type="PANTHER" id="PTHR23175:SF23">
    <property type="entry name" value="PDZ DOMAIN-CONTAINING PROTEIN"/>
    <property type="match status" value="1"/>
</dbReference>
<feature type="domain" description="Rho-GAP" evidence="5">
    <location>
        <begin position="794"/>
        <end position="984"/>
    </location>
</feature>
<dbReference type="SMART" id="SM00324">
    <property type="entry name" value="RhoGAP"/>
    <property type="match status" value="1"/>
</dbReference>
<dbReference type="InterPro" id="IPR000198">
    <property type="entry name" value="RhoGAP_dom"/>
</dbReference>
<dbReference type="Pfam" id="PF15410">
    <property type="entry name" value="PH_9"/>
    <property type="match status" value="1"/>
</dbReference>
<name>A0AAQ4EQY2_AMBAM</name>
<feature type="region of interest" description="Disordered" evidence="2">
    <location>
        <begin position="731"/>
        <end position="757"/>
    </location>
</feature>
<evidence type="ECO:0000256" key="1">
    <source>
        <dbReference type="ARBA" id="ARBA00022468"/>
    </source>
</evidence>
<dbReference type="PROSITE" id="PS50003">
    <property type="entry name" value="PH_DOMAIN"/>
    <property type="match status" value="1"/>
</dbReference>
<dbReference type="Proteomes" id="UP001321473">
    <property type="component" value="Unassembled WGS sequence"/>
</dbReference>
<feature type="domain" description="PDZ" evidence="4">
    <location>
        <begin position="37"/>
        <end position="149"/>
    </location>
</feature>
<feature type="compositionally biased region" description="Low complexity" evidence="2">
    <location>
        <begin position="1338"/>
        <end position="1353"/>
    </location>
</feature>
<feature type="region of interest" description="Disordered" evidence="2">
    <location>
        <begin position="1338"/>
        <end position="1366"/>
    </location>
</feature>
<feature type="region of interest" description="Disordered" evidence="2">
    <location>
        <begin position="1174"/>
        <end position="1193"/>
    </location>
</feature>
<dbReference type="EMBL" id="JARKHS020012240">
    <property type="protein sequence ID" value="KAK8777080.1"/>
    <property type="molecule type" value="Genomic_DNA"/>
</dbReference>
<dbReference type="InterPro" id="IPR041489">
    <property type="entry name" value="PDZ_6"/>
</dbReference>
<evidence type="ECO:0008006" key="8">
    <source>
        <dbReference type="Google" id="ProtNLM"/>
    </source>
</evidence>
<feature type="compositionally biased region" description="Low complexity" evidence="2">
    <location>
        <begin position="528"/>
        <end position="539"/>
    </location>
</feature>
<evidence type="ECO:0000313" key="6">
    <source>
        <dbReference type="EMBL" id="KAK8777080.1"/>
    </source>
</evidence>
<dbReference type="Gene3D" id="2.30.42.10">
    <property type="match status" value="1"/>
</dbReference>
<feature type="region of interest" description="Disordered" evidence="2">
    <location>
        <begin position="217"/>
        <end position="246"/>
    </location>
</feature>
<evidence type="ECO:0000259" key="4">
    <source>
        <dbReference type="PROSITE" id="PS50106"/>
    </source>
</evidence>
<dbReference type="GO" id="GO:0005543">
    <property type="term" value="F:phospholipid binding"/>
    <property type="evidence" value="ECO:0007669"/>
    <property type="project" value="InterPro"/>
</dbReference>
<feature type="compositionally biased region" description="Polar residues" evidence="2">
    <location>
        <begin position="476"/>
        <end position="489"/>
    </location>
</feature>
<dbReference type="SMART" id="SM00228">
    <property type="entry name" value="PDZ"/>
    <property type="match status" value="1"/>
</dbReference>
<keyword evidence="1" id="KW-0343">GTPase activation</keyword>
<organism evidence="6 7">
    <name type="scientific">Amblyomma americanum</name>
    <name type="common">Lone star tick</name>
    <dbReference type="NCBI Taxonomy" id="6943"/>
    <lineage>
        <taxon>Eukaryota</taxon>
        <taxon>Metazoa</taxon>
        <taxon>Ecdysozoa</taxon>
        <taxon>Arthropoda</taxon>
        <taxon>Chelicerata</taxon>
        <taxon>Arachnida</taxon>
        <taxon>Acari</taxon>
        <taxon>Parasitiformes</taxon>
        <taxon>Ixodida</taxon>
        <taxon>Ixodoidea</taxon>
        <taxon>Ixodidae</taxon>
        <taxon>Amblyomminae</taxon>
        <taxon>Amblyomma</taxon>
    </lineage>
</organism>
<evidence type="ECO:0000259" key="3">
    <source>
        <dbReference type="PROSITE" id="PS50003"/>
    </source>
</evidence>
<protein>
    <recommendedName>
        <fullName evidence="8">Rho GTPase-activating protein 23</fullName>
    </recommendedName>
</protein>
<dbReference type="PROSITE" id="PS50238">
    <property type="entry name" value="RHOGAP"/>
    <property type="match status" value="1"/>
</dbReference>
<dbReference type="Gene3D" id="2.30.29.30">
    <property type="entry name" value="Pleckstrin-homology domain (PH domain)/Phosphotyrosine-binding domain (PTB)"/>
    <property type="match status" value="1"/>
</dbReference>
<dbReference type="InterPro" id="IPR036034">
    <property type="entry name" value="PDZ_sf"/>
</dbReference>
<dbReference type="InterPro" id="IPR001605">
    <property type="entry name" value="PH_dom-spectrin-type"/>
</dbReference>
<dbReference type="PRINTS" id="PR00683">
    <property type="entry name" value="SPECTRINPH"/>
</dbReference>
<reference evidence="6 7" key="1">
    <citation type="journal article" date="2023" name="Arcadia Sci">
        <title>De novo assembly of a long-read Amblyomma americanum tick genome.</title>
        <authorList>
            <person name="Chou S."/>
            <person name="Poskanzer K.E."/>
            <person name="Rollins M."/>
            <person name="Thuy-Boun P.S."/>
        </authorList>
    </citation>
    <scope>NUCLEOTIDE SEQUENCE [LARGE SCALE GENOMIC DNA]</scope>
    <source>
        <strain evidence="6">F_SG_1</strain>
        <tissue evidence="6">Salivary glands</tissue>
    </source>
</reference>
<dbReference type="InterPro" id="IPR001849">
    <property type="entry name" value="PH_domain"/>
</dbReference>
<feature type="region of interest" description="Disordered" evidence="2">
    <location>
        <begin position="1"/>
        <end position="30"/>
    </location>
</feature>
<dbReference type="InterPro" id="IPR041681">
    <property type="entry name" value="PH_9"/>
</dbReference>
<feature type="compositionally biased region" description="Basic residues" evidence="2">
    <location>
        <begin position="731"/>
        <end position="740"/>
    </location>
</feature>
<dbReference type="GO" id="GO:0007165">
    <property type="term" value="P:signal transduction"/>
    <property type="evidence" value="ECO:0007669"/>
    <property type="project" value="InterPro"/>
</dbReference>
<dbReference type="Gene3D" id="1.10.555.10">
    <property type="entry name" value="Rho GTPase activation protein"/>
    <property type="match status" value="1"/>
</dbReference>
<feature type="region of interest" description="Disordered" evidence="2">
    <location>
        <begin position="1457"/>
        <end position="1495"/>
    </location>
</feature>
<dbReference type="Pfam" id="PF17820">
    <property type="entry name" value="PDZ_6"/>
    <property type="match status" value="1"/>
</dbReference>
<feature type="region of interest" description="Disordered" evidence="2">
    <location>
        <begin position="1049"/>
        <end position="1068"/>
    </location>
</feature>
<accession>A0AAQ4EQY2</accession>
<dbReference type="GO" id="GO:0005096">
    <property type="term" value="F:GTPase activator activity"/>
    <property type="evidence" value="ECO:0007669"/>
    <property type="project" value="UniProtKB-KW"/>
</dbReference>
<dbReference type="PANTHER" id="PTHR23175">
    <property type="entry name" value="PDZ DOMAIN-CONTAINING PROTEIN"/>
    <property type="match status" value="1"/>
</dbReference>
<proteinExistence type="predicted"/>
<feature type="compositionally biased region" description="Basic and acidic residues" evidence="2">
    <location>
        <begin position="517"/>
        <end position="527"/>
    </location>
</feature>
<evidence type="ECO:0000259" key="5">
    <source>
        <dbReference type="PROSITE" id="PS50238"/>
    </source>
</evidence>
<feature type="domain" description="PH" evidence="3">
    <location>
        <begin position="585"/>
        <end position="690"/>
    </location>
</feature>
<feature type="compositionally biased region" description="Polar residues" evidence="2">
    <location>
        <begin position="1052"/>
        <end position="1062"/>
    </location>
</feature>
<evidence type="ECO:0000313" key="7">
    <source>
        <dbReference type="Proteomes" id="UP001321473"/>
    </source>
</evidence>
<dbReference type="SMART" id="SM00233">
    <property type="entry name" value="PH"/>
    <property type="match status" value="1"/>
</dbReference>
<dbReference type="SUPFAM" id="SSF50156">
    <property type="entry name" value="PDZ domain-like"/>
    <property type="match status" value="1"/>
</dbReference>
<gene>
    <name evidence="6" type="ORF">V5799_029575</name>
</gene>
<sequence>MVSKGGEGDISSWTNQDQAPAGKTEPKDDKAWHGLRTVVLQRSSLNEDLGFTLRHFVVYPPDTIKAARLAGKHPTVVDPSWDQHKQEAMDTIFVREVQAGSAAERAGLVTGDRIVSINGQPVTGRSYAQVIDLIKRGGLSVQLLVVPKEDDILQLYFASAAYQPVRRPPWQASQARPITDGSSLLTPQRARGVASSEPTSPIHCAPSTHFRPVNPARRRFFGLDPSPPPAMTASASAASPPQGTALGGTTIEHCDRSDQSDLLASQPMSLSYPSYRLAEVGVPRPPTSSKMPPSTSVPMHLGTQFLKPEDPWPAQGQADSGIGSVEDTDAKQTAVTTTTTTTTTTAQSDITIDDQSSLNLVAQRLHLFESGGLLARSLERMKLYRSELARLTSGCPVPIVSVRAAKFEEMDGSGSDGRRGDTTSETSSLSAAPPMSFDRLLPLSSPTSRIPSFDRSPDSPICEEKGFSSLPDPSTLARSNEGSSPNLDNGTVCHKDKAHPARRTSYLRATANERLHLESDQSEDEQHSVSSTSSTPSGSHRIQRLKAFFGDRASNPSTPVGDVKNGGTDEHQQLQQQQLQQPEVTGDVQGWLACKTVLVDGKRSSDRSWRPVWVVLKGDKVYILKDRKTIDFAEGSRLSVRTSMSDVARDYTKRKHVFRLRMESGTEYLFQADNHSRMMQWVDAFRQITAEDSEVEELMRSDQTVLEKAQAFEQSRLSPSNAPHAVVRPAPRKLALRHRSPTSGSPRVKSRRASLGDEPSLKAVHMWRGKVVHGWKKFHGSLASLPPKGHSIGVPLHECPPSHENQYVPWLVSQCCRLVEAKGLETVGVYRIPGNSAAVAALSAMVNGTGGPLDLTDPRWGDVHVVSSLLKAFFRQLPDPLAGLYPRFIAAARVPQGAQRLAALRALVHELPMHNFETLKFLMQHLKKVVAHSETNKMEARNLAIVFGPTLVRTADNSMLTMITDMSHQCHITEALINYVDYVFSPSDEAAVPDLPLDVTALSDTDSSVLLGNLHKVSGQTGSNPEVSPRDLVSSLVSAANRKLRQRKLSLTVESSGPSSGTLKPGSRVKDKILAFESKVGDEPSSSKAASNGSLPAESASPPPPPLSAGSNSYPPSPTRTLLGSPPQTPSVCSEDLCSSLASGSASPRTYGQLSALAQQKVRHLEEETRAQLRASSRRCWPPPACPGGPAQREQIERDWQRAKQELEREDLLDFLADEPTAYLRLLGGSSGGEQQSSPVPFSPLTSSTRGFFRLPQVSQASQAPAPPENSAAIFAAMVTWHLQPALYWGCSVLSFKAPRQVAFCAQLVDSELHQKDYHMPVAINDVQMPGSCAETFQQQYSSSSQPMESPSSQAPPQPPTNLFDSLHEKENIPQTTTSAAPSCGSSVTYRCKKQCLNGAAATRYAIYRVDDEAAGAGGRPQQRHSENGVVAALVSRLVEGEAAPVAVGGTRRRPLSSMGLQRRHTIGSSRDVKFHPFPSVRKVPSGQRTDDGVEWKRAASLRVASPV</sequence>
<feature type="region of interest" description="Disordered" evidence="2">
    <location>
        <begin position="1078"/>
        <end position="1132"/>
    </location>
</feature>
<feature type="region of interest" description="Disordered" evidence="2">
    <location>
        <begin position="409"/>
        <end position="503"/>
    </location>
</feature>
<dbReference type="InterPro" id="IPR001478">
    <property type="entry name" value="PDZ"/>
</dbReference>
<feature type="compositionally biased region" description="Low complexity" evidence="2">
    <location>
        <begin position="231"/>
        <end position="241"/>
    </location>
</feature>
<comment type="caution">
    <text evidence="6">The sequence shown here is derived from an EMBL/GenBank/DDBJ whole genome shotgun (WGS) entry which is preliminary data.</text>
</comment>
<dbReference type="InterPro" id="IPR008936">
    <property type="entry name" value="Rho_GTPase_activation_prot"/>
</dbReference>
<dbReference type="Pfam" id="PF00620">
    <property type="entry name" value="RhoGAP"/>
    <property type="match status" value="1"/>
</dbReference>
<evidence type="ECO:0000256" key="2">
    <source>
        <dbReference type="SAM" id="MobiDB-lite"/>
    </source>
</evidence>
<feature type="region of interest" description="Disordered" evidence="2">
    <location>
        <begin position="517"/>
        <end position="582"/>
    </location>
</feature>
<keyword evidence="7" id="KW-1185">Reference proteome</keyword>
<dbReference type="SUPFAM" id="SSF48350">
    <property type="entry name" value="GTPase activation domain, GAP"/>
    <property type="match status" value="1"/>
</dbReference>